<comment type="caution">
    <text evidence="2">The sequence shown here is derived from an EMBL/GenBank/DDBJ whole genome shotgun (WGS) entry which is preliminary data.</text>
</comment>
<gene>
    <name evidence="2" type="ORF">EFE23_10855</name>
</gene>
<protein>
    <submittedName>
        <fullName evidence="2">Uncharacterized protein</fullName>
    </submittedName>
</protein>
<sequence length="123" mass="12726">MLAGADPDDRVIVHVEPTGRPGPDDGASELWHERSHLVPGASPLARQSSTADFGRYLLTVGCSGPGTVVVELVGVRPAQPPSNVRCGEGSQSSVVESSGAPLLVRFSAVEGEVDLDARLAQLS</sequence>
<evidence type="ECO:0000313" key="3">
    <source>
        <dbReference type="Proteomes" id="UP000280698"/>
    </source>
</evidence>
<organism evidence="2 3">
    <name type="scientific">Micromonospora solifontis</name>
    <dbReference type="NCBI Taxonomy" id="2487138"/>
    <lineage>
        <taxon>Bacteria</taxon>
        <taxon>Bacillati</taxon>
        <taxon>Actinomycetota</taxon>
        <taxon>Actinomycetes</taxon>
        <taxon>Micromonosporales</taxon>
        <taxon>Micromonosporaceae</taxon>
        <taxon>Micromonospora</taxon>
    </lineage>
</organism>
<evidence type="ECO:0000256" key="1">
    <source>
        <dbReference type="SAM" id="MobiDB-lite"/>
    </source>
</evidence>
<dbReference type="RefSeq" id="WP_123240772.1">
    <property type="nucleotide sequence ID" value="NZ_JAAHBY010000023.1"/>
</dbReference>
<reference evidence="2 3" key="1">
    <citation type="submission" date="2018-11" db="EMBL/GenBank/DDBJ databases">
        <title>Micromonospora sp. PPF5-17, a new actinomycetes isolated from a hot spring soil.</title>
        <authorList>
            <person name="Thawai C."/>
        </authorList>
    </citation>
    <scope>NUCLEOTIDE SEQUENCE [LARGE SCALE GENOMIC DNA]</scope>
    <source>
        <strain evidence="2 3">PPF5-17</strain>
    </source>
</reference>
<dbReference type="EMBL" id="RJLN01000023">
    <property type="protein sequence ID" value="RNL99246.1"/>
    <property type="molecule type" value="Genomic_DNA"/>
</dbReference>
<keyword evidence="3" id="KW-1185">Reference proteome</keyword>
<dbReference type="Proteomes" id="UP000280698">
    <property type="component" value="Unassembled WGS sequence"/>
</dbReference>
<name>A0ABX9WJ26_9ACTN</name>
<proteinExistence type="predicted"/>
<accession>A0ABX9WJ26</accession>
<feature type="region of interest" description="Disordered" evidence="1">
    <location>
        <begin position="1"/>
        <end position="29"/>
    </location>
</feature>
<evidence type="ECO:0000313" key="2">
    <source>
        <dbReference type="EMBL" id="RNL99246.1"/>
    </source>
</evidence>